<keyword evidence="6" id="KW-1185">Reference proteome</keyword>
<dbReference type="Gene3D" id="3.40.50.10190">
    <property type="entry name" value="BRCT domain"/>
    <property type="match status" value="1"/>
</dbReference>
<dbReference type="SMART" id="SM00292">
    <property type="entry name" value="BRCT"/>
    <property type="match status" value="1"/>
</dbReference>
<sequence>MINPKRDWTEFKSKEEKLEKLKELKVISSKSKEVKDLYYKGIYTEDATLCDVVGFVDDNEIILNINGELHSIHPEYFIDMQKKERFIIVDIETPMSFKKEDGIREIAAVVVEDYRVIETLHLAKVIDEEEYKKGYGNGLEAIEENEEFKDKFKKLVKKYKCPLIAHNADFDRRFLVHWGFIDEDQKFYCSLNTIRSMVKLDSYKLVNLLSYYGIKEGQDHNALQDVLDLLELLKKLKPERWKTIEKSGNYYSSYKNNNKKDIEQKQPAKFVRKSKADREEEKRRLEKAKENIIKNIFDGKKIVFTGDTKKDRIELQELAIMYGGAVTQSVSGKTYMVVIGENPGNSKISKAKDLNVNIVKEEDFLELLK</sequence>
<dbReference type="Pfam" id="PF00533">
    <property type="entry name" value="BRCT"/>
    <property type="match status" value="1"/>
</dbReference>
<dbReference type="SUPFAM" id="SSF52113">
    <property type="entry name" value="BRCT domain"/>
    <property type="match status" value="1"/>
</dbReference>
<dbReference type="SMART" id="SM00479">
    <property type="entry name" value="EXOIII"/>
    <property type="match status" value="1"/>
</dbReference>
<dbReference type="InterPro" id="IPR036420">
    <property type="entry name" value="BRCT_dom_sf"/>
</dbReference>
<dbReference type="Proteomes" id="UP000783390">
    <property type="component" value="Unassembled WGS sequence"/>
</dbReference>
<evidence type="ECO:0000256" key="3">
    <source>
        <dbReference type="ARBA" id="ARBA00022839"/>
    </source>
</evidence>
<dbReference type="InterPro" id="IPR012337">
    <property type="entry name" value="RNaseH-like_sf"/>
</dbReference>
<proteinExistence type="predicted"/>
<dbReference type="PANTHER" id="PTHR30231:SF4">
    <property type="entry name" value="PROTEIN NEN2"/>
    <property type="match status" value="1"/>
</dbReference>
<name>A0ABS4EXE3_9CLOT</name>
<evidence type="ECO:0000259" key="4">
    <source>
        <dbReference type="PROSITE" id="PS50172"/>
    </source>
</evidence>
<protein>
    <submittedName>
        <fullName evidence="5">DNA polymerase III epsilon subunit-like protein</fullName>
    </submittedName>
</protein>
<dbReference type="PROSITE" id="PS50172">
    <property type="entry name" value="BRCT"/>
    <property type="match status" value="1"/>
</dbReference>
<dbReference type="SUPFAM" id="SSF53098">
    <property type="entry name" value="Ribonuclease H-like"/>
    <property type="match status" value="1"/>
</dbReference>
<dbReference type="Gene3D" id="3.30.420.10">
    <property type="entry name" value="Ribonuclease H-like superfamily/Ribonuclease H"/>
    <property type="match status" value="1"/>
</dbReference>
<dbReference type="InterPro" id="IPR036397">
    <property type="entry name" value="RNaseH_sf"/>
</dbReference>
<dbReference type="InterPro" id="IPR013520">
    <property type="entry name" value="Ribonucl_H"/>
</dbReference>
<comment type="caution">
    <text evidence="5">The sequence shown here is derived from an EMBL/GenBank/DDBJ whole genome shotgun (WGS) entry which is preliminary data.</text>
</comment>
<keyword evidence="2" id="KW-0378">Hydrolase</keyword>
<dbReference type="PANTHER" id="PTHR30231">
    <property type="entry name" value="DNA POLYMERASE III SUBUNIT EPSILON"/>
    <property type="match status" value="1"/>
</dbReference>
<evidence type="ECO:0000313" key="5">
    <source>
        <dbReference type="EMBL" id="MBP1888666.1"/>
    </source>
</evidence>
<dbReference type="EMBL" id="JAGGJZ010000001">
    <property type="protein sequence ID" value="MBP1888666.1"/>
    <property type="molecule type" value="Genomic_DNA"/>
</dbReference>
<evidence type="ECO:0000256" key="1">
    <source>
        <dbReference type="ARBA" id="ARBA00022722"/>
    </source>
</evidence>
<dbReference type="InterPro" id="IPR001357">
    <property type="entry name" value="BRCT_dom"/>
</dbReference>
<evidence type="ECO:0000313" key="6">
    <source>
        <dbReference type="Proteomes" id="UP000783390"/>
    </source>
</evidence>
<dbReference type="RefSeq" id="WP_209795399.1">
    <property type="nucleotide sequence ID" value="NZ_JAGGJZ010000001.1"/>
</dbReference>
<organism evidence="5 6">
    <name type="scientific">Clostridium moniliforme</name>
    <dbReference type="NCBI Taxonomy" id="39489"/>
    <lineage>
        <taxon>Bacteria</taxon>
        <taxon>Bacillati</taxon>
        <taxon>Bacillota</taxon>
        <taxon>Clostridia</taxon>
        <taxon>Eubacteriales</taxon>
        <taxon>Clostridiaceae</taxon>
        <taxon>Clostridium</taxon>
    </lineage>
</organism>
<feature type="domain" description="BRCT" evidence="4">
    <location>
        <begin position="292"/>
        <end position="369"/>
    </location>
</feature>
<evidence type="ECO:0000256" key="2">
    <source>
        <dbReference type="ARBA" id="ARBA00022801"/>
    </source>
</evidence>
<dbReference type="Pfam" id="PF00929">
    <property type="entry name" value="RNase_T"/>
    <property type="match status" value="1"/>
</dbReference>
<keyword evidence="3" id="KW-0269">Exonuclease</keyword>
<dbReference type="CDD" id="cd06127">
    <property type="entry name" value="DEDDh"/>
    <property type="match status" value="1"/>
</dbReference>
<accession>A0ABS4EXE3</accession>
<gene>
    <name evidence="5" type="ORF">J2Z53_000245</name>
</gene>
<keyword evidence="1" id="KW-0540">Nuclease</keyword>
<reference evidence="5 6" key="1">
    <citation type="submission" date="2021-03" db="EMBL/GenBank/DDBJ databases">
        <title>Genomic Encyclopedia of Type Strains, Phase IV (KMG-IV): sequencing the most valuable type-strain genomes for metagenomic binning, comparative biology and taxonomic classification.</title>
        <authorList>
            <person name="Goeker M."/>
        </authorList>
    </citation>
    <scope>NUCLEOTIDE SEQUENCE [LARGE SCALE GENOMIC DNA]</scope>
    <source>
        <strain evidence="5 6">DSM 3984</strain>
    </source>
</reference>